<dbReference type="SUPFAM" id="SSF53254">
    <property type="entry name" value="Phosphoglycerate mutase-like"/>
    <property type="match status" value="1"/>
</dbReference>
<dbReference type="PROSITE" id="PS00175">
    <property type="entry name" value="PG_MUTASE"/>
    <property type="match status" value="1"/>
</dbReference>
<dbReference type="InterPro" id="IPR052765">
    <property type="entry name" value="PGM-Related"/>
</dbReference>
<evidence type="ECO:0000256" key="2">
    <source>
        <dbReference type="PIRSR" id="PIRSR613078-2"/>
    </source>
</evidence>
<dbReference type="GO" id="GO:0003824">
    <property type="term" value="F:catalytic activity"/>
    <property type="evidence" value="ECO:0007669"/>
    <property type="project" value="InterPro"/>
</dbReference>
<evidence type="ECO:0008006" key="5">
    <source>
        <dbReference type="Google" id="ProtNLM"/>
    </source>
</evidence>
<evidence type="ECO:0000256" key="1">
    <source>
        <dbReference type="PIRSR" id="PIRSR613078-1"/>
    </source>
</evidence>
<name>A0A2U1JS60_9BACI</name>
<dbReference type="InterPro" id="IPR029033">
    <property type="entry name" value="His_PPase_superfam"/>
</dbReference>
<feature type="active site" description="Tele-phosphohistidine intermediate" evidence="1">
    <location>
        <position position="12"/>
    </location>
</feature>
<dbReference type="CDD" id="cd07067">
    <property type="entry name" value="HP_PGM_like"/>
    <property type="match status" value="1"/>
</dbReference>
<evidence type="ECO:0000313" key="3">
    <source>
        <dbReference type="EMBL" id="PWA07703.1"/>
    </source>
</evidence>
<feature type="active site" description="Proton donor/acceptor" evidence="1">
    <location>
        <position position="92"/>
    </location>
</feature>
<organism evidence="3 4">
    <name type="scientific">Pueribacillus theae</name>
    <dbReference type="NCBI Taxonomy" id="2171751"/>
    <lineage>
        <taxon>Bacteria</taxon>
        <taxon>Bacillati</taxon>
        <taxon>Bacillota</taxon>
        <taxon>Bacilli</taxon>
        <taxon>Bacillales</taxon>
        <taxon>Bacillaceae</taxon>
        <taxon>Pueribacillus</taxon>
    </lineage>
</organism>
<accession>A0A2U1JS60</accession>
<dbReference type="SMART" id="SM00855">
    <property type="entry name" value="PGAM"/>
    <property type="match status" value="1"/>
</dbReference>
<dbReference type="Pfam" id="PF00300">
    <property type="entry name" value="His_Phos_1"/>
    <property type="match status" value="1"/>
</dbReference>
<dbReference type="OrthoDB" id="9782128at2"/>
<feature type="binding site" evidence="2">
    <location>
        <begin position="11"/>
        <end position="18"/>
    </location>
    <ligand>
        <name>substrate</name>
    </ligand>
</feature>
<dbReference type="PIRSF" id="PIRSF000709">
    <property type="entry name" value="6PFK_2-Ptase"/>
    <property type="match status" value="1"/>
</dbReference>
<dbReference type="Gene3D" id="3.40.50.1240">
    <property type="entry name" value="Phosphoglycerate mutase-like"/>
    <property type="match status" value="1"/>
</dbReference>
<dbReference type="Proteomes" id="UP000245998">
    <property type="component" value="Unassembled WGS sequence"/>
</dbReference>
<comment type="caution">
    <text evidence="3">The sequence shown here is derived from an EMBL/GenBank/DDBJ whole genome shotgun (WGS) entry which is preliminary data.</text>
</comment>
<proteinExistence type="predicted"/>
<gene>
    <name evidence="3" type="ORF">DCC39_16335</name>
</gene>
<dbReference type="InterPro" id="IPR013078">
    <property type="entry name" value="His_Pase_superF_clade-1"/>
</dbReference>
<evidence type="ECO:0000313" key="4">
    <source>
        <dbReference type="Proteomes" id="UP000245998"/>
    </source>
</evidence>
<dbReference type="EMBL" id="QCZG01000048">
    <property type="protein sequence ID" value="PWA07703.1"/>
    <property type="molecule type" value="Genomic_DNA"/>
</dbReference>
<dbReference type="InterPro" id="IPR001345">
    <property type="entry name" value="PG/BPGM_mutase_AS"/>
</dbReference>
<dbReference type="PANTHER" id="PTHR46192">
    <property type="entry name" value="BROAD-RANGE ACID PHOSPHATASE DET1"/>
    <property type="match status" value="1"/>
</dbReference>
<dbReference type="AlphaFoldDB" id="A0A2U1JS60"/>
<keyword evidence="4" id="KW-1185">Reference proteome</keyword>
<sequence>MGIRMKIFLIRHGESEHNVDRHLMAHTHDSKHALTSKGREQAELTGEFMKDKLNEKTVFYVSPYLRTMETAQAIYSKLPQTIPFYENPLIREWELGNLYDFNNRPPALKKEFKAAGSFYFRYHHGESMADVYLRATLFVSTVIQRLEQQKKYENVVVVTHAALLEMIKGVLMNWTVERMTDFKPVENASVTLIGEIDGEYHDEKIFVPEV</sequence>
<feature type="binding site" evidence="2">
    <location>
        <position position="66"/>
    </location>
    <ligand>
        <name>substrate</name>
    </ligand>
</feature>
<protein>
    <recommendedName>
        <fullName evidence="5">Histidine phosphatase family protein</fullName>
    </recommendedName>
</protein>
<reference evidence="3 4" key="1">
    <citation type="submission" date="2018-04" db="EMBL/GenBank/DDBJ databases">
        <title>Camelliibacillus theae gen. nov., sp. nov., isolated from Pu'er tea.</title>
        <authorList>
            <person name="Niu L."/>
        </authorList>
    </citation>
    <scope>NUCLEOTIDE SEQUENCE [LARGE SCALE GENOMIC DNA]</scope>
    <source>
        <strain evidence="3 4">T8</strain>
    </source>
</reference>